<dbReference type="CDD" id="cd06225">
    <property type="entry name" value="HAMP"/>
    <property type="match status" value="1"/>
</dbReference>
<feature type="transmembrane region" description="Helical" evidence="7">
    <location>
        <begin position="307"/>
        <end position="329"/>
    </location>
</feature>
<protein>
    <submittedName>
        <fullName evidence="9">Two-component system sensor histidine kinase YesM</fullName>
        <ecNumber evidence="9">2.7.13.3</ecNumber>
    </submittedName>
</protein>
<dbReference type="InterPro" id="IPR010559">
    <property type="entry name" value="Sig_transdc_His_kin_internal"/>
</dbReference>
<evidence type="ECO:0000313" key="10">
    <source>
        <dbReference type="Proteomes" id="UP001549098"/>
    </source>
</evidence>
<feature type="transmembrane region" description="Helical" evidence="7">
    <location>
        <begin position="277"/>
        <end position="295"/>
    </location>
</feature>
<evidence type="ECO:0000313" key="9">
    <source>
        <dbReference type="EMBL" id="MET3545670.1"/>
    </source>
</evidence>
<dbReference type="Pfam" id="PF00672">
    <property type="entry name" value="HAMP"/>
    <property type="match status" value="1"/>
</dbReference>
<dbReference type="PROSITE" id="PS50885">
    <property type="entry name" value="HAMP"/>
    <property type="match status" value="1"/>
</dbReference>
<evidence type="ECO:0000256" key="4">
    <source>
        <dbReference type="ARBA" id="ARBA00022679"/>
    </source>
</evidence>
<dbReference type="Pfam" id="PF06580">
    <property type="entry name" value="His_kinase"/>
    <property type="match status" value="1"/>
</dbReference>
<dbReference type="Gene3D" id="3.30.450.20">
    <property type="entry name" value="PAS domain"/>
    <property type="match status" value="1"/>
</dbReference>
<dbReference type="InterPro" id="IPR036890">
    <property type="entry name" value="HATPase_C_sf"/>
</dbReference>
<dbReference type="PANTHER" id="PTHR34220:SF7">
    <property type="entry name" value="SENSOR HISTIDINE KINASE YPDA"/>
    <property type="match status" value="1"/>
</dbReference>
<dbReference type="InterPro" id="IPR003660">
    <property type="entry name" value="HAMP_dom"/>
</dbReference>
<accession>A0ABV2F1N6</accession>
<feature type="domain" description="HAMP" evidence="8">
    <location>
        <begin position="331"/>
        <end position="383"/>
    </location>
</feature>
<keyword evidence="2" id="KW-1003">Cell membrane</keyword>
<keyword evidence="7" id="KW-0812">Transmembrane</keyword>
<keyword evidence="10" id="KW-1185">Reference proteome</keyword>
<evidence type="ECO:0000256" key="6">
    <source>
        <dbReference type="ARBA" id="ARBA00023136"/>
    </source>
</evidence>
<dbReference type="InterPro" id="IPR003594">
    <property type="entry name" value="HATPase_dom"/>
</dbReference>
<keyword evidence="6 7" id="KW-0472">Membrane</keyword>
<keyword evidence="3" id="KW-0597">Phosphoprotein</keyword>
<dbReference type="Pfam" id="PF02518">
    <property type="entry name" value="HATPase_c"/>
    <property type="match status" value="1"/>
</dbReference>
<evidence type="ECO:0000259" key="8">
    <source>
        <dbReference type="PROSITE" id="PS50885"/>
    </source>
</evidence>
<dbReference type="SUPFAM" id="SSF55874">
    <property type="entry name" value="ATPase domain of HSP90 chaperone/DNA topoisomerase II/histidine kinase"/>
    <property type="match status" value="1"/>
</dbReference>
<gene>
    <name evidence="9" type="ORF">ABID47_002281</name>
</gene>
<feature type="transmembrane region" description="Helical" evidence="7">
    <location>
        <begin position="6"/>
        <end position="29"/>
    </location>
</feature>
<dbReference type="Gene3D" id="3.30.565.10">
    <property type="entry name" value="Histidine kinase-like ATPase, C-terminal domain"/>
    <property type="match status" value="1"/>
</dbReference>
<keyword evidence="5 9" id="KW-0418">Kinase</keyword>
<dbReference type="EMBL" id="JBEPLV010000002">
    <property type="protein sequence ID" value="MET3545670.1"/>
    <property type="molecule type" value="Genomic_DNA"/>
</dbReference>
<evidence type="ECO:0000256" key="2">
    <source>
        <dbReference type="ARBA" id="ARBA00022475"/>
    </source>
</evidence>
<dbReference type="PANTHER" id="PTHR34220">
    <property type="entry name" value="SENSOR HISTIDINE KINASE YPDA"/>
    <property type="match status" value="1"/>
</dbReference>
<dbReference type="RefSeq" id="WP_354496717.1">
    <property type="nucleotide sequence ID" value="NZ_JBEPLV010000002.1"/>
</dbReference>
<evidence type="ECO:0000256" key="7">
    <source>
        <dbReference type="SAM" id="Phobius"/>
    </source>
</evidence>
<proteinExistence type="predicted"/>
<dbReference type="Proteomes" id="UP001549098">
    <property type="component" value="Unassembled WGS sequence"/>
</dbReference>
<dbReference type="SMART" id="SM00304">
    <property type="entry name" value="HAMP"/>
    <property type="match status" value="1"/>
</dbReference>
<comment type="caution">
    <text evidence="9">The sequence shown here is derived from an EMBL/GenBank/DDBJ whole genome shotgun (WGS) entry which is preliminary data.</text>
</comment>
<evidence type="ECO:0000256" key="1">
    <source>
        <dbReference type="ARBA" id="ARBA00004651"/>
    </source>
</evidence>
<dbReference type="SUPFAM" id="SSF158472">
    <property type="entry name" value="HAMP domain-like"/>
    <property type="match status" value="1"/>
</dbReference>
<dbReference type="GO" id="GO:0004673">
    <property type="term" value="F:protein histidine kinase activity"/>
    <property type="evidence" value="ECO:0007669"/>
    <property type="project" value="UniProtKB-EC"/>
</dbReference>
<evidence type="ECO:0000256" key="5">
    <source>
        <dbReference type="ARBA" id="ARBA00022777"/>
    </source>
</evidence>
<keyword evidence="7" id="KW-1133">Transmembrane helix</keyword>
<dbReference type="InterPro" id="IPR050640">
    <property type="entry name" value="Bact_2-comp_sensor_kinase"/>
</dbReference>
<dbReference type="EC" id="2.7.13.3" evidence="9"/>
<reference evidence="9 10" key="1">
    <citation type="submission" date="2024-06" db="EMBL/GenBank/DDBJ databases">
        <title>Genomic Encyclopedia of Type Strains, Phase IV (KMG-IV): sequencing the most valuable type-strain genomes for metagenomic binning, comparative biology and taxonomic classification.</title>
        <authorList>
            <person name="Goeker M."/>
        </authorList>
    </citation>
    <scope>NUCLEOTIDE SEQUENCE [LARGE SCALE GENOMIC DNA]</scope>
    <source>
        <strain evidence="9 10">DSM 17253</strain>
    </source>
</reference>
<evidence type="ECO:0000256" key="3">
    <source>
        <dbReference type="ARBA" id="ARBA00022553"/>
    </source>
</evidence>
<organism evidence="9 10">
    <name type="scientific">Paenibacillus favisporus</name>
    <dbReference type="NCBI Taxonomy" id="221028"/>
    <lineage>
        <taxon>Bacteria</taxon>
        <taxon>Bacillati</taxon>
        <taxon>Bacillota</taxon>
        <taxon>Bacilli</taxon>
        <taxon>Bacillales</taxon>
        <taxon>Paenibacillaceae</taxon>
        <taxon>Paenibacillus</taxon>
    </lineage>
</organism>
<dbReference type="Gene3D" id="6.10.340.10">
    <property type="match status" value="1"/>
</dbReference>
<name>A0ABV2F1N6_9BACL</name>
<keyword evidence="4 9" id="KW-0808">Transferase</keyword>
<sequence>MRLKNKLILSYIVLITLPLATLGTGAFYASKNVMLKLARDNVTEIVQKNNQIIDERLKIIEDESLSLMVECDLYQIFDGAAPTGSELLNTNRRVTKILNQYFAQSKDLYSVELVTRSFVYGSKTRNTYPPDHFYESELYKQAAEKKGKLTWVPTYDYSRMHQLPDLAGADIEYRQLFSAVRQLNPSCVRNDAIVRTRAGMEKPILVMNFQDRVYSDIFRNSIPIDNTVFLVVSQDGTIISHTNAALVGSKPPLPWIDKFESRSSGASYVMVDGKRMIACYTVSGITGWTSVVLIPPSALTKDIGQTITVFIITLGASLLLLSLLFAYLISIRIYSPIRKLLLAIKRVGGGDFNARIKVEGKDELGHVLMKFNSMNEQVQQLIEENYVSKLRERETEIMALNIQLNPHFLYNTLNIINWMAVHGEKEHVSQMLVSLSRMLHYTTDNRKDEMPLQEDIGWLKDYLIIMSNRYDHAFKVDFDIEPGLMEVNVPKLFLQPLVENAIIHGFGGMESGGLITIYGRRQGEDIEFCVEDNGRGMTPKRLKEVLAETTSNIGIKNVDKRIKLRYGTRYGISIESVLELGTRVKLIIPYRKAQGKMN</sequence>
<comment type="subcellular location">
    <subcellularLocation>
        <location evidence="1">Cell membrane</location>
        <topology evidence="1">Multi-pass membrane protein</topology>
    </subcellularLocation>
</comment>